<dbReference type="InterPro" id="IPR027417">
    <property type="entry name" value="P-loop_NTPase"/>
</dbReference>
<keyword evidence="4 6" id="KW-0067">ATP-binding</keyword>
<keyword evidence="6" id="KW-0378">Hydrolase</keyword>
<proteinExistence type="inferred from homology"/>
<dbReference type="Gene3D" id="3.40.50.300">
    <property type="entry name" value="P-loop containing nucleotide triphosphate hydrolases"/>
    <property type="match status" value="1"/>
</dbReference>
<accession>A0A380MN92</accession>
<dbReference type="InterPro" id="IPR017871">
    <property type="entry name" value="ABC_transporter-like_CS"/>
</dbReference>
<evidence type="ECO:0000256" key="3">
    <source>
        <dbReference type="ARBA" id="ARBA00022741"/>
    </source>
</evidence>
<evidence type="ECO:0000256" key="1">
    <source>
        <dbReference type="ARBA" id="ARBA00005417"/>
    </source>
</evidence>
<dbReference type="EMBL" id="UHIA01000003">
    <property type="protein sequence ID" value="SUO92548.1"/>
    <property type="molecule type" value="Genomic_DNA"/>
</dbReference>
<gene>
    <name evidence="6" type="primary">ssuB_1</name>
    <name evidence="6" type="ORF">NCTC10717_00610</name>
</gene>
<dbReference type="InterPro" id="IPR050166">
    <property type="entry name" value="ABC_transporter_ATP-bind"/>
</dbReference>
<dbReference type="GO" id="GO:0016887">
    <property type="term" value="F:ATP hydrolysis activity"/>
    <property type="evidence" value="ECO:0007669"/>
    <property type="project" value="InterPro"/>
</dbReference>
<keyword evidence="7" id="KW-1185">Reference proteome</keyword>
<dbReference type="EC" id="3.6.3.-" evidence="6"/>
<dbReference type="InterPro" id="IPR003593">
    <property type="entry name" value="AAA+_ATPase"/>
</dbReference>
<dbReference type="RefSeq" id="WP_115217889.1">
    <property type="nucleotide sequence ID" value="NZ_UHIA01000003.1"/>
</dbReference>
<dbReference type="Proteomes" id="UP000254575">
    <property type="component" value="Unassembled WGS sequence"/>
</dbReference>
<keyword evidence="3" id="KW-0547">Nucleotide-binding</keyword>
<dbReference type="PROSITE" id="PS50893">
    <property type="entry name" value="ABC_TRANSPORTER_2"/>
    <property type="match status" value="1"/>
</dbReference>
<organism evidence="6 7">
    <name type="scientific">Suttonella indologenes</name>
    <dbReference type="NCBI Taxonomy" id="13276"/>
    <lineage>
        <taxon>Bacteria</taxon>
        <taxon>Pseudomonadati</taxon>
        <taxon>Pseudomonadota</taxon>
        <taxon>Gammaproteobacteria</taxon>
        <taxon>Cardiobacteriales</taxon>
        <taxon>Cardiobacteriaceae</taxon>
        <taxon>Suttonella</taxon>
    </lineage>
</organism>
<dbReference type="PROSITE" id="PS00211">
    <property type="entry name" value="ABC_TRANSPORTER_1"/>
    <property type="match status" value="1"/>
</dbReference>
<feature type="domain" description="ABC transporter" evidence="5">
    <location>
        <begin position="1"/>
        <end position="215"/>
    </location>
</feature>
<dbReference type="SMART" id="SM00382">
    <property type="entry name" value="AAA"/>
    <property type="match status" value="1"/>
</dbReference>
<reference evidence="6 7" key="1">
    <citation type="submission" date="2018-06" db="EMBL/GenBank/DDBJ databases">
        <authorList>
            <consortium name="Pathogen Informatics"/>
            <person name="Doyle S."/>
        </authorList>
    </citation>
    <scope>NUCLEOTIDE SEQUENCE [LARGE SCALE GENOMIC DNA]</scope>
    <source>
        <strain evidence="6 7">NCTC10717</strain>
    </source>
</reference>
<protein>
    <submittedName>
        <fullName evidence="6">Aliphatic sulfonates import ATP-binding protein SsuB</fullName>
        <ecNumber evidence="6">3.6.3.-</ecNumber>
    </submittedName>
</protein>
<dbReference type="GO" id="GO:0005524">
    <property type="term" value="F:ATP binding"/>
    <property type="evidence" value="ECO:0007669"/>
    <property type="project" value="UniProtKB-KW"/>
</dbReference>
<evidence type="ECO:0000259" key="5">
    <source>
        <dbReference type="PROSITE" id="PS50893"/>
    </source>
</evidence>
<dbReference type="Pfam" id="PF00005">
    <property type="entry name" value="ABC_tran"/>
    <property type="match status" value="1"/>
</dbReference>
<dbReference type="PANTHER" id="PTHR42788">
    <property type="entry name" value="TAURINE IMPORT ATP-BINDING PROTEIN-RELATED"/>
    <property type="match status" value="1"/>
</dbReference>
<evidence type="ECO:0000256" key="4">
    <source>
        <dbReference type="ARBA" id="ARBA00022840"/>
    </source>
</evidence>
<dbReference type="InterPro" id="IPR003439">
    <property type="entry name" value="ABC_transporter-like_ATP-bd"/>
</dbReference>
<dbReference type="AlphaFoldDB" id="A0A380MN92"/>
<evidence type="ECO:0000313" key="7">
    <source>
        <dbReference type="Proteomes" id="UP000254575"/>
    </source>
</evidence>
<dbReference type="SUPFAM" id="SSF52540">
    <property type="entry name" value="P-loop containing nucleoside triphosphate hydrolases"/>
    <property type="match status" value="1"/>
</dbReference>
<evidence type="ECO:0000313" key="6">
    <source>
        <dbReference type="EMBL" id="SUO92548.1"/>
    </source>
</evidence>
<keyword evidence="2" id="KW-0813">Transport</keyword>
<evidence type="ECO:0000256" key="2">
    <source>
        <dbReference type="ARBA" id="ARBA00022448"/>
    </source>
</evidence>
<comment type="similarity">
    <text evidence="1">Belongs to the ABC transporter superfamily.</text>
</comment>
<name>A0A380MN92_9GAMM</name>
<dbReference type="PANTHER" id="PTHR42788:SF13">
    <property type="entry name" value="ALIPHATIC SULFONATES IMPORT ATP-BINDING PROTEIN SSUB"/>
    <property type="match status" value="1"/>
</dbReference>
<dbReference type="OrthoDB" id="9802264at2"/>
<sequence length="241" mass="26719">MLIANAISIELMTAPIIDNLSFQIARGECLCFVGPSGCGKTTVLRAIADLQTLKNGSISHDFQRLAFLFQEPRLLPWRNALENVAIVAPERQAEIAPLLQRLGFSASDFAKYPHELSGGMRQRIALARALIIEPDLLLMDEPFSALDHQLRRQLQQLIAEKISAGMAVCLVTHDRDEAVLLGSCILRLDGKPATALQSLHLDMPYAARDEAWIRRQVQSPFFAHIRSGEEIPLLSDAEDKS</sequence>